<evidence type="ECO:0000313" key="4">
    <source>
        <dbReference type="EMBL" id="GLK01434.1"/>
    </source>
</evidence>
<dbReference type="GO" id="GO:0004792">
    <property type="term" value="F:thiosulfate-cyanide sulfurtransferase activity"/>
    <property type="evidence" value="ECO:0007669"/>
    <property type="project" value="InterPro"/>
</dbReference>
<protein>
    <submittedName>
        <fullName evidence="4">Sulfurtransferase</fullName>
    </submittedName>
</protein>
<evidence type="ECO:0000256" key="2">
    <source>
        <dbReference type="ARBA" id="ARBA00022737"/>
    </source>
</evidence>
<comment type="caution">
    <text evidence="4">The sequence shown here is derived from an EMBL/GenBank/DDBJ whole genome shotgun (WGS) entry which is preliminary data.</text>
</comment>
<proteinExistence type="predicted"/>
<organism evidence="4 5">
    <name type="scientific">Microbacterium keratanolyticum</name>
    <dbReference type="NCBI Taxonomy" id="67574"/>
    <lineage>
        <taxon>Bacteria</taxon>
        <taxon>Bacillati</taxon>
        <taxon>Actinomycetota</taxon>
        <taxon>Actinomycetes</taxon>
        <taxon>Micrococcales</taxon>
        <taxon>Microbacteriaceae</taxon>
        <taxon>Microbacterium</taxon>
    </lineage>
</organism>
<dbReference type="AlphaFoldDB" id="A0A9W6M8T8"/>
<evidence type="ECO:0000313" key="5">
    <source>
        <dbReference type="Proteomes" id="UP001142325"/>
    </source>
</evidence>
<dbReference type="PROSITE" id="PS00380">
    <property type="entry name" value="RHODANESE_1"/>
    <property type="match status" value="1"/>
</dbReference>
<feature type="domain" description="Rhodanese" evidence="3">
    <location>
        <begin position="176"/>
        <end position="287"/>
    </location>
</feature>
<dbReference type="CDD" id="cd01448">
    <property type="entry name" value="TST_Repeat_1"/>
    <property type="match status" value="1"/>
</dbReference>
<reference evidence="4" key="2">
    <citation type="submission" date="2023-01" db="EMBL/GenBank/DDBJ databases">
        <authorList>
            <person name="Sun Q."/>
            <person name="Evtushenko L."/>
        </authorList>
    </citation>
    <scope>NUCLEOTIDE SEQUENCE</scope>
    <source>
        <strain evidence="4">VKM Ac-1958</strain>
    </source>
</reference>
<sequence>MTVLSSGAPRCANLISPQELAAAQEAAANGTGPTVRLLDVRWRLDRPEGRPEYLRAHLPGAVYVDLDHELARKGDPAEGRHPIPLLDDLQRSVRGWGVNEGDLLVAYDDIRSVAAARLWWLLSRAGVAVRVLDGGLRAWIGAGFGLESGDVRPVAGAITLSSFDSGVLTIDQAAVFPADGVLLDVRSPEQYRGDRAPLDPVGGHIPGAVNLPTMAHVADDGRLHAPDVLRRIFQTAGVTEKISVGVYCGSGIAASHTALALAEAGIAARVFPGSWSQWSNTKGRPVAVGILPSGRIEAV</sequence>
<evidence type="ECO:0000256" key="1">
    <source>
        <dbReference type="ARBA" id="ARBA00022679"/>
    </source>
</evidence>
<dbReference type="InterPro" id="IPR036873">
    <property type="entry name" value="Rhodanese-like_dom_sf"/>
</dbReference>
<accession>A0A9W6M8T8</accession>
<dbReference type="InterPro" id="IPR001307">
    <property type="entry name" value="Thiosulphate_STrfase_CS"/>
</dbReference>
<reference evidence="4" key="1">
    <citation type="journal article" date="2014" name="Int. J. Syst. Evol. Microbiol.">
        <title>Complete genome sequence of Corynebacterium casei LMG S-19264T (=DSM 44701T), isolated from a smear-ripened cheese.</title>
        <authorList>
            <consortium name="US DOE Joint Genome Institute (JGI-PGF)"/>
            <person name="Walter F."/>
            <person name="Albersmeier A."/>
            <person name="Kalinowski J."/>
            <person name="Ruckert C."/>
        </authorList>
    </citation>
    <scope>NUCLEOTIDE SEQUENCE</scope>
    <source>
        <strain evidence="4">VKM Ac-1958</strain>
    </source>
</reference>
<dbReference type="RefSeq" id="WP_204939078.1">
    <property type="nucleotide sequence ID" value="NZ_BAAAUM010000001.1"/>
</dbReference>
<feature type="domain" description="Rhodanese" evidence="3">
    <location>
        <begin position="31"/>
        <end position="148"/>
    </location>
</feature>
<keyword evidence="5" id="KW-1185">Reference proteome</keyword>
<evidence type="ECO:0000259" key="3">
    <source>
        <dbReference type="PROSITE" id="PS50206"/>
    </source>
</evidence>
<dbReference type="PROSITE" id="PS50206">
    <property type="entry name" value="RHODANESE_3"/>
    <property type="match status" value="2"/>
</dbReference>
<dbReference type="Pfam" id="PF00581">
    <property type="entry name" value="Rhodanese"/>
    <property type="match status" value="2"/>
</dbReference>
<name>A0A9W6M8T8_9MICO</name>
<gene>
    <name evidence="4" type="ORF">GCM10017596_11490</name>
</gene>
<dbReference type="PANTHER" id="PTHR11364:SF27">
    <property type="entry name" value="SULFURTRANSFERASE"/>
    <property type="match status" value="1"/>
</dbReference>
<dbReference type="CDD" id="cd01449">
    <property type="entry name" value="TST_Repeat_2"/>
    <property type="match status" value="1"/>
</dbReference>
<dbReference type="SMART" id="SM00450">
    <property type="entry name" value="RHOD"/>
    <property type="match status" value="2"/>
</dbReference>
<dbReference type="Proteomes" id="UP001142325">
    <property type="component" value="Unassembled WGS sequence"/>
</dbReference>
<keyword evidence="1" id="KW-0808">Transferase</keyword>
<dbReference type="EMBL" id="BSET01000001">
    <property type="protein sequence ID" value="GLK01434.1"/>
    <property type="molecule type" value="Genomic_DNA"/>
</dbReference>
<keyword evidence="2" id="KW-0677">Repeat</keyword>
<dbReference type="SUPFAM" id="SSF52821">
    <property type="entry name" value="Rhodanese/Cell cycle control phosphatase"/>
    <property type="match status" value="2"/>
</dbReference>
<dbReference type="Gene3D" id="3.40.250.10">
    <property type="entry name" value="Rhodanese-like domain"/>
    <property type="match status" value="2"/>
</dbReference>
<dbReference type="PANTHER" id="PTHR11364">
    <property type="entry name" value="THIOSULFATE SULFERTANSFERASE"/>
    <property type="match status" value="1"/>
</dbReference>
<dbReference type="InterPro" id="IPR045078">
    <property type="entry name" value="TST/MPST-like"/>
</dbReference>
<dbReference type="InterPro" id="IPR001763">
    <property type="entry name" value="Rhodanese-like_dom"/>
</dbReference>